<dbReference type="RefSeq" id="WP_137569140.1">
    <property type="nucleotide sequence ID" value="NZ_CP036553.1"/>
</dbReference>
<dbReference type="AlphaFoldDB" id="A0AAP8ZXG4"/>
<organism evidence="1 2">
    <name type="scientific">Bacteroides fragilis</name>
    <dbReference type="NCBI Taxonomy" id="817"/>
    <lineage>
        <taxon>Bacteria</taxon>
        <taxon>Pseudomonadati</taxon>
        <taxon>Bacteroidota</taxon>
        <taxon>Bacteroidia</taxon>
        <taxon>Bacteroidales</taxon>
        <taxon>Bacteroidaceae</taxon>
        <taxon>Bacteroides</taxon>
    </lineage>
</organism>
<reference evidence="1 2" key="1">
    <citation type="submission" date="2019-03" db="EMBL/GenBank/DDBJ databases">
        <title>Complete genome assembly of MDR B. fragilis.</title>
        <authorList>
            <person name="Sydenham T.V."/>
            <person name="Hasman H."/>
            <person name="Justesen U.S."/>
        </authorList>
    </citation>
    <scope>NUCLEOTIDE SEQUENCE [LARGE SCALE GENOMIC DNA]</scope>
    <source>
        <strain evidence="1 2">DCMOUH0067B</strain>
    </source>
</reference>
<protein>
    <submittedName>
        <fullName evidence="1">Uncharacterized protein</fullName>
    </submittedName>
</protein>
<accession>A0AAP8ZXG4</accession>
<evidence type="ECO:0000313" key="2">
    <source>
        <dbReference type="Proteomes" id="UP000028294"/>
    </source>
</evidence>
<dbReference type="Proteomes" id="UP000028294">
    <property type="component" value="Chromosome"/>
</dbReference>
<name>A0AAP8ZXG4_BACFG</name>
<proteinExistence type="predicted"/>
<gene>
    <name evidence="1" type="ORF">IA74_018760</name>
</gene>
<sequence length="163" mass="18629">MKQSTLNNIKQAVNQLIKNNIKLTTEVLSKEAHTSKRSVTEFFKIYPKESFNKYYKNGTVNNSTILKSADENGTIENSTILKQYTQSGTNINPIENGTDKNGTVQSGTEEHFDITTEEGYINQLNRLYSKGTIDKEYYLEQVGILKNNYPISYELIKNKLLMN</sequence>
<dbReference type="EMBL" id="CP036553">
    <property type="protein sequence ID" value="QCQ37976.1"/>
    <property type="molecule type" value="Genomic_DNA"/>
</dbReference>
<evidence type="ECO:0000313" key="1">
    <source>
        <dbReference type="EMBL" id="QCQ37976.1"/>
    </source>
</evidence>